<dbReference type="Proteomes" id="UP000078542">
    <property type="component" value="Unassembled WGS sequence"/>
</dbReference>
<protein>
    <submittedName>
        <fullName evidence="2">Uncharacterized protein</fullName>
    </submittedName>
</protein>
<reference evidence="2 3" key="1">
    <citation type="submission" date="2016-03" db="EMBL/GenBank/DDBJ databases">
        <title>Cyphomyrmex costatus WGS genome.</title>
        <authorList>
            <person name="Nygaard S."/>
            <person name="Hu H."/>
            <person name="Boomsma J."/>
            <person name="Zhang G."/>
        </authorList>
    </citation>
    <scope>NUCLEOTIDE SEQUENCE [LARGE SCALE GENOMIC DNA]</scope>
    <source>
        <strain evidence="2">MS0001</strain>
        <tissue evidence="2">Whole body</tissue>
    </source>
</reference>
<keyword evidence="3" id="KW-1185">Reference proteome</keyword>
<gene>
    <name evidence="2" type="ORF">ALC62_01433</name>
</gene>
<feature type="compositionally biased region" description="Polar residues" evidence="1">
    <location>
        <begin position="1"/>
        <end position="26"/>
    </location>
</feature>
<evidence type="ECO:0000256" key="1">
    <source>
        <dbReference type="SAM" id="MobiDB-lite"/>
    </source>
</evidence>
<dbReference type="EMBL" id="KQ976881">
    <property type="protein sequence ID" value="KYN07613.1"/>
    <property type="molecule type" value="Genomic_DNA"/>
</dbReference>
<feature type="region of interest" description="Disordered" evidence="1">
    <location>
        <begin position="1"/>
        <end position="93"/>
    </location>
</feature>
<organism evidence="2 3">
    <name type="scientific">Cyphomyrmex costatus</name>
    <dbReference type="NCBI Taxonomy" id="456900"/>
    <lineage>
        <taxon>Eukaryota</taxon>
        <taxon>Metazoa</taxon>
        <taxon>Ecdysozoa</taxon>
        <taxon>Arthropoda</taxon>
        <taxon>Hexapoda</taxon>
        <taxon>Insecta</taxon>
        <taxon>Pterygota</taxon>
        <taxon>Neoptera</taxon>
        <taxon>Endopterygota</taxon>
        <taxon>Hymenoptera</taxon>
        <taxon>Apocrita</taxon>
        <taxon>Aculeata</taxon>
        <taxon>Formicoidea</taxon>
        <taxon>Formicidae</taxon>
        <taxon>Myrmicinae</taxon>
        <taxon>Cyphomyrmex</taxon>
    </lineage>
</organism>
<feature type="region of interest" description="Disordered" evidence="1">
    <location>
        <begin position="158"/>
        <end position="193"/>
    </location>
</feature>
<feature type="compositionally biased region" description="Basic and acidic residues" evidence="1">
    <location>
        <begin position="158"/>
        <end position="188"/>
    </location>
</feature>
<dbReference type="AlphaFoldDB" id="A0A195D3Z9"/>
<feature type="compositionally biased region" description="Basic and acidic residues" evidence="1">
    <location>
        <begin position="35"/>
        <end position="51"/>
    </location>
</feature>
<feature type="compositionally biased region" description="Basic and acidic residues" evidence="1">
    <location>
        <begin position="60"/>
        <end position="93"/>
    </location>
</feature>
<evidence type="ECO:0000313" key="3">
    <source>
        <dbReference type="Proteomes" id="UP000078542"/>
    </source>
</evidence>
<accession>A0A195D3Z9</accession>
<evidence type="ECO:0000313" key="2">
    <source>
        <dbReference type="EMBL" id="KYN07613.1"/>
    </source>
</evidence>
<sequence length="220" mass="24778">MVASNENSAASNEFVSSVGGKSSTTRGCGARKIARRTEGPRIKVERGREGGMKLSNETGRSVDRRARTRDSQKKEREREGEGRGEAKESKKEGQRLLVARAMLLLLQNEAGTGETRSARGVLGETAADLGLPMVGEVRWQSINIQNRRRARETERVAERLSERVSKRTNERRPTTESERTMGKRERGTRAPRQLRLSDRSFVRFVRSFLRPQSPTDLNPE</sequence>
<proteinExistence type="predicted"/>
<name>A0A195D3Z9_9HYME</name>